<evidence type="ECO:0000313" key="2">
    <source>
        <dbReference type="Proteomes" id="UP000322667"/>
    </source>
</evidence>
<protein>
    <submittedName>
        <fullName evidence="1">Uncharacterized protein</fullName>
    </submittedName>
</protein>
<gene>
    <name evidence="1" type="ORF">ES332_A05G257600v1</name>
</gene>
<accession>A0A5D2QJ04</accession>
<name>A0A5D2QJ04_GOSTO</name>
<keyword evidence="2" id="KW-1185">Reference proteome</keyword>
<reference evidence="1 2" key="1">
    <citation type="submission" date="2019-07" db="EMBL/GenBank/DDBJ databases">
        <title>WGS assembly of Gossypium tomentosum.</title>
        <authorList>
            <person name="Chen Z.J."/>
            <person name="Sreedasyam A."/>
            <person name="Ando A."/>
            <person name="Song Q."/>
            <person name="De L."/>
            <person name="Hulse-Kemp A."/>
            <person name="Ding M."/>
            <person name="Ye W."/>
            <person name="Kirkbride R."/>
            <person name="Jenkins J."/>
            <person name="Plott C."/>
            <person name="Lovell J."/>
            <person name="Lin Y.-M."/>
            <person name="Vaughn R."/>
            <person name="Liu B."/>
            <person name="Li W."/>
            <person name="Simpson S."/>
            <person name="Scheffler B."/>
            <person name="Saski C."/>
            <person name="Grover C."/>
            <person name="Hu G."/>
            <person name="Conover J."/>
            <person name="Carlson J."/>
            <person name="Shu S."/>
            <person name="Boston L."/>
            <person name="Williams M."/>
            <person name="Peterson D."/>
            <person name="Mcgee K."/>
            <person name="Jones D."/>
            <person name="Wendel J."/>
            <person name="Stelly D."/>
            <person name="Grimwood J."/>
            <person name="Schmutz J."/>
        </authorList>
    </citation>
    <scope>NUCLEOTIDE SEQUENCE [LARGE SCALE GENOMIC DNA]</scope>
    <source>
        <strain evidence="1">7179.01</strain>
    </source>
</reference>
<organism evidence="1 2">
    <name type="scientific">Gossypium tomentosum</name>
    <name type="common">Hawaiian cotton</name>
    <name type="synonym">Gossypium sandvicense</name>
    <dbReference type="NCBI Taxonomy" id="34277"/>
    <lineage>
        <taxon>Eukaryota</taxon>
        <taxon>Viridiplantae</taxon>
        <taxon>Streptophyta</taxon>
        <taxon>Embryophyta</taxon>
        <taxon>Tracheophyta</taxon>
        <taxon>Spermatophyta</taxon>
        <taxon>Magnoliopsida</taxon>
        <taxon>eudicotyledons</taxon>
        <taxon>Gunneridae</taxon>
        <taxon>Pentapetalae</taxon>
        <taxon>rosids</taxon>
        <taxon>malvids</taxon>
        <taxon>Malvales</taxon>
        <taxon>Malvaceae</taxon>
        <taxon>Malvoideae</taxon>
        <taxon>Gossypium</taxon>
    </lineage>
</organism>
<evidence type="ECO:0000313" key="1">
    <source>
        <dbReference type="EMBL" id="TYI28627.1"/>
    </source>
</evidence>
<dbReference type="AlphaFoldDB" id="A0A5D2QJ04"/>
<dbReference type="Proteomes" id="UP000322667">
    <property type="component" value="Chromosome A05"/>
</dbReference>
<dbReference type="EMBL" id="CM017614">
    <property type="protein sequence ID" value="TYI28627.1"/>
    <property type="molecule type" value="Genomic_DNA"/>
</dbReference>
<sequence length="87" mass="9384">MQGPHSFQPKNERKRSFYPIFGINSVDGDEAPTARLRGGPSVRGALEACEAGDGVWGRSCWRTARGGRYADLGAAPEGLGARVYFLL</sequence>
<proteinExistence type="predicted"/>